<dbReference type="PROSITE" id="PS50113">
    <property type="entry name" value="PAC"/>
    <property type="match status" value="1"/>
</dbReference>
<dbReference type="InterPro" id="IPR013655">
    <property type="entry name" value="PAS_fold_3"/>
</dbReference>
<dbReference type="PANTHER" id="PTHR44757">
    <property type="entry name" value="DIGUANYLATE CYCLASE DGCP"/>
    <property type="match status" value="1"/>
</dbReference>
<dbReference type="SMART" id="SM00091">
    <property type="entry name" value="PAS"/>
    <property type="match status" value="1"/>
</dbReference>
<dbReference type="Proteomes" id="UP001170481">
    <property type="component" value="Unassembled WGS sequence"/>
</dbReference>
<organism evidence="6 7">
    <name type="scientific">Cobetia amphilecti</name>
    <dbReference type="NCBI Taxonomy" id="1055104"/>
    <lineage>
        <taxon>Bacteria</taxon>
        <taxon>Pseudomonadati</taxon>
        <taxon>Pseudomonadota</taxon>
        <taxon>Gammaproteobacteria</taxon>
        <taxon>Oceanospirillales</taxon>
        <taxon>Halomonadaceae</taxon>
        <taxon>Cobetia</taxon>
    </lineage>
</organism>
<dbReference type="SUPFAM" id="SSF55785">
    <property type="entry name" value="PYP-like sensor domain (PAS domain)"/>
    <property type="match status" value="1"/>
</dbReference>
<evidence type="ECO:0000259" key="5">
    <source>
        <dbReference type="PROSITE" id="PS50887"/>
    </source>
</evidence>
<dbReference type="InterPro" id="IPR029787">
    <property type="entry name" value="Nucleotide_cyclase"/>
</dbReference>
<dbReference type="InterPro" id="IPR052155">
    <property type="entry name" value="Biofilm_reg_signaling"/>
</dbReference>
<feature type="domain" description="GGDEF" evidence="5">
    <location>
        <begin position="188"/>
        <end position="324"/>
    </location>
</feature>
<keyword evidence="6" id="KW-0808">Transferase</keyword>
<evidence type="ECO:0000259" key="3">
    <source>
        <dbReference type="PROSITE" id="PS50112"/>
    </source>
</evidence>
<dbReference type="EMBL" id="JAUORK010000016">
    <property type="protein sequence ID" value="MDO6672825.1"/>
    <property type="molecule type" value="Genomic_DNA"/>
</dbReference>
<dbReference type="CDD" id="cd01949">
    <property type="entry name" value="GGDEF"/>
    <property type="match status" value="1"/>
</dbReference>
<feature type="compositionally biased region" description="Pro residues" evidence="2">
    <location>
        <begin position="356"/>
        <end position="368"/>
    </location>
</feature>
<feature type="domain" description="PAC" evidence="4">
    <location>
        <begin position="109"/>
        <end position="162"/>
    </location>
</feature>
<reference evidence="6" key="1">
    <citation type="submission" date="2023-07" db="EMBL/GenBank/DDBJ databases">
        <title>Genome content predicts the carbon catabolic preferences of heterotrophic bacteria.</title>
        <authorList>
            <person name="Gralka M."/>
        </authorList>
    </citation>
    <scope>NUCLEOTIDE SEQUENCE</scope>
    <source>
        <strain evidence="6">C2R13</strain>
    </source>
</reference>
<feature type="coiled-coil region" evidence="1">
    <location>
        <begin position="1"/>
        <end position="42"/>
    </location>
</feature>
<dbReference type="AlphaFoldDB" id="A0AAP4TYX2"/>
<protein>
    <submittedName>
        <fullName evidence="6">Diguanylate cyclase</fullName>
        <ecNumber evidence="6">2.7.7.65</ecNumber>
    </submittedName>
</protein>
<dbReference type="EC" id="2.7.7.65" evidence="6"/>
<dbReference type="Pfam" id="PF08447">
    <property type="entry name" value="PAS_3"/>
    <property type="match status" value="1"/>
</dbReference>
<dbReference type="Gene3D" id="3.30.450.20">
    <property type="entry name" value="PAS domain"/>
    <property type="match status" value="1"/>
</dbReference>
<accession>A0AAP4TYX2</accession>
<dbReference type="GO" id="GO:0052621">
    <property type="term" value="F:diguanylate cyclase activity"/>
    <property type="evidence" value="ECO:0007669"/>
    <property type="project" value="UniProtKB-EC"/>
</dbReference>
<evidence type="ECO:0000256" key="2">
    <source>
        <dbReference type="SAM" id="MobiDB-lite"/>
    </source>
</evidence>
<dbReference type="InterPro" id="IPR043128">
    <property type="entry name" value="Rev_trsase/Diguanyl_cyclase"/>
</dbReference>
<evidence type="ECO:0000259" key="4">
    <source>
        <dbReference type="PROSITE" id="PS50113"/>
    </source>
</evidence>
<feature type="region of interest" description="Disordered" evidence="2">
    <location>
        <begin position="349"/>
        <end position="427"/>
    </location>
</feature>
<dbReference type="InterPro" id="IPR001610">
    <property type="entry name" value="PAC"/>
</dbReference>
<keyword evidence="1" id="KW-0175">Coiled coil</keyword>
<dbReference type="PANTHER" id="PTHR44757:SF2">
    <property type="entry name" value="BIOFILM ARCHITECTURE MAINTENANCE PROTEIN MBAA"/>
    <property type="match status" value="1"/>
</dbReference>
<dbReference type="CDD" id="cd00130">
    <property type="entry name" value="PAS"/>
    <property type="match status" value="1"/>
</dbReference>
<evidence type="ECO:0000256" key="1">
    <source>
        <dbReference type="SAM" id="Coils"/>
    </source>
</evidence>
<dbReference type="PROSITE" id="PS50887">
    <property type="entry name" value="GGDEF"/>
    <property type="match status" value="1"/>
</dbReference>
<feature type="domain" description="PAS" evidence="3">
    <location>
        <begin position="54"/>
        <end position="105"/>
    </location>
</feature>
<comment type="caution">
    <text evidence="6">The sequence shown here is derived from an EMBL/GenBank/DDBJ whole genome shotgun (WGS) entry which is preliminary data.</text>
</comment>
<dbReference type="InterPro" id="IPR000700">
    <property type="entry name" value="PAS-assoc_C"/>
</dbReference>
<evidence type="ECO:0000313" key="7">
    <source>
        <dbReference type="Proteomes" id="UP001170481"/>
    </source>
</evidence>
<dbReference type="SUPFAM" id="SSF55073">
    <property type="entry name" value="Nucleotide cyclase"/>
    <property type="match status" value="1"/>
</dbReference>
<dbReference type="InterPro" id="IPR000160">
    <property type="entry name" value="GGDEF_dom"/>
</dbReference>
<feature type="compositionally biased region" description="Low complexity" evidence="2">
    <location>
        <begin position="369"/>
        <end position="394"/>
    </location>
</feature>
<gene>
    <name evidence="6" type="ORF">Q4535_11935</name>
</gene>
<dbReference type="Gene3D" id="3.30.70.270">
    <property type="match status" value="1"/>
</dbReference>
<dbReference type="NCBIfam" id="TIGR00229">
    <property type="entry name" value="sensory_box"/>
    <property type="match status" value="1"/>
</dbReference>
<dbReference type="NCBIfam" id="TIGR00254">
    <property type="entry name" value="GGDEF"/>
    <property type="match status" value="1"/>
</dbReference>
<dbReference type="SMART" id="SM00086">
    <property type="entry name" value="PAC"/>
    <property type="match status" value="1"/>
</dbReference>
<name>A0AAP4TYX2_9GAMM</name>
<dbReference type="InterPro" id="IPR000014">
    <property type="entry name" value="PAS"/>
</dbReference>
<sequence length="427" mass="47929">MARKSLREQSLEQALQQMERDKARLERRLAGLEEKLSTTLDGTGLRLWQLEVPSGKLTIFNYRWGRMLGYQPGELNAHFDVWREHLHPEDRDEVLANLNDHLEGRTEVYQVVHRMLARDGSITWVADRGRVVERDEHGNALRLLGTHTDISHEKDYESRLNALASTDALTGLANRQAINSWHQRPLADDSALIFIDLDGFKQVNDQFGHRAGDEVLVLVAHGLNDELHRLGIHHHLSARFGGDEFLFQLPRMSLPRVEHIARRWLERFAHPLEISGGLGRIGLSIGICFGRDADNRFGLALERADQAMYRVKHHGKHGFRVHTPVEYSSCDFQAGDFQASNLEAPASRLPSWLHPQPAPVSKPAPTSRPAPLSQQAPAPRPASQSPPRQQAASAGTERDDTEPADTERGDGVSADSESADARAKEER</sequence>
<dbReference type="InterPro" id="IPR035965">
    <property type="entry name" value="PAS-like_dom_sf"/>
</dbReference>
<proteinExistence type="predicted"/>
<dbReference type="RefSeq" id="WP_303594407.1">
    <property type="nucleotide sequence ID" value="NZ_JAUORK010000016.1"/>
</dbReference>
<keyword evidence="6" id="KW-0548">Nucleotidyltransferase</keyword>
<dbReference type="PROSITE" id="PS50112">
    <property type="entry name" value="PAS"/>
    <property type="match status" value="1"/>
</dbReference>
<dbReference type="Pfam" id="PF00990">
    <property type="entry name" value="GGDEF"/>
    <property type="match status" value="1"/>
</dbReference>
<dbReference type="SMART" id="SM00267">
    <property type="entry name" value="GGDEF"/>
    <property type="match status" value="1"/>
</dbReference>
<evidence type="ECO:0000313" key="6">
    <source>
        <dbReference type="EMBL" id="MDO6672825.1"/>
    </source>
</evidence>